<dbReference type="Proteomes" id="UP000226442">
    <property type="component" value="Unassembled WGS sequence"/>
</dbReference>
<dbReference type="SUPFAM" id="SSF89447">
    <property type="entry name" value="AbrB/MazE/MraZ-like"/>
    <property type="match status" value="1"/>
</dbReference>
<comment type="caution">
    <text evidence="1">The sequence shown here is derived from an EMBL/GenBank/DDBJ whole genome shotgun (WGS) entry which is preliminary data.</text>
</comment>
<dbReference type="GO" id="GO:0097351">
    <property type="term" value="F:toxin sequestering activity"/>
    <property type="evidence" value="ECO:0007669"/>
    <property type="project" value="InterPro"/>
</dbReference>
<reference evidence="1" key="1">
    <citation type="submission" date="2017-10" db="EMBL/GenBank/DDBJ databases">
        <title>Draft genome sequence of the planktic cyanobacteria Tychonema bourrellyi isolated from alpine lentic freshwater.</title>
        <authorList>
            <person name="Tett A."/>
            <person name="Armanini F."/>
            <person name="Asnicar F."/>
            <person name="Boscaini A."/>
            <person name="Pasolli E."/>
            <person name="Zolfo M."/>
            <person name="Donati C."/>
            <person name="Salmaso N."/>
            <person name="Segata N."/>
        </authorList>
    </citation>
    <scope>NUCLEOTIDE SEQUENCE</scope>
    <source>
        <strain evidence="1">FEM_GT703</strain>
    </source>
</reference>
<evidence type="ECO:0000313" key="2">
    <source>
        <dbReference type="Proteomes" id="UP000226442"/>
    </source>
</evidence>
<keyword evidence="2" id="KW-1185">Reference proteome</keyword>
<dbReference type="RefSeq" id="WP_096829855.1">
    <property type="nucleotide sequence ID" value="NZ_NXIB02000103.1"/>
</dbReference>
<keyword evidence="1" id="KW-0238">DNA-binding</keyword>
<dbReference type="InterPro" id="IPR037914">
    <property type="entry name" value="SpoVT-AbrB_sf"/>
</dbReference>
<dbReference type="EMBL" id="NXIB02000103">
    <property type="protein sequence ID" value="PHX54401.1"/>
    <property type="molecule type" value="Genomic_DNA"/>
</dbReference>
<dbReference type="InterPro" id="IPR039052">
    <property type="entry name" value="Antitox_PemI-like"/>
</dbReference>
<protein>
    <submittedName>
        <fullName evidence="1">AbrB/MazE/SpoVT family DNA-binding domain-containing protein</fullName>
    </submittedName>
</protein>
<accession>A0A2G4EY05</accession>
<sequence>MTAKIHISNLGNSLALPIPDYIVKFFNLKADDSVICSIENGKMVIEPVNQKVSKYTLDELLAGEIEPSEEISWGKPEGEEFW</sequence>
<proteinExistence type="predicted"/>
<evidence type="ECO:0000313" key="1">
    <source>
        <dbReference type="EMBL" id="PHX54401.1"/>
    </source>
</evidence>
<dbReference type="GO" id="GO:0003677">
    <property type="term" value="F:DNA binding"/>
    <property type="evidence" value="ECO:0007669"/>
    <property type="project" value="UniProtKB-KW"/>
</dbReference>
<dbReference type="Gene3D" id="2.10.260.10">
    <property type="match status" value="1"/>
</dbReference>
<dbReference type="AlphaFoldDB" id="A0A2G4EY05"/>
<name>A0A2G4EY05_9CYAN</name>
<dbReference type="PANTHER" id="PTHR40516:SF1">
    <property type="entry name" value="ANTITOXIN CHPS-RELATED"/>
    <property type="match status" value="1"/>
</dbReference>
<organism evidence="1 2">
    <name type="scientific">Tychonema bourrellyi FEM_GT703</name>
    <dbReference type="NCBI Taxonomy" id="2040638"/>
    <lineage>
        <taxon>Bacteria</taxon>
        <taxon>Bacillati</taxon>
        <taxon>Cyanobacteriota</taxon>
        <taxon>Cyanophyceae</taxon>
        <taxon>Oscillatoriophycideae</taxon>
        <taxon>Oscillatoriales</taxon>
        <taxon>Microcoleaceae</taxon>
        <taxon>Tychonema</taxon>
    </lineage>
</organism>
<dbReference type="OrthoDB" id="9795766at2"/>
<dbReference type="PANTHER" id="PTHR40516">
    <property type="entry name" value="ANTITOXIN CHPS-RELATED"/>
    <property type="match status" value="1"/>
</dbReference>
<gene>
    <name evidence="1" type="ORF">CP500_016285</name>
</gene>